<feature type="transmembrane region" description="Helical" evidence="12">
    <location>
        <begin position="324"/>
        <end position="344"/>
    </location>
</feature>
<feature type="transmembrane region" description="Helical" evidence="12">
    <location>
        <begin position="350"/>
        <end position="370"/>
    </location>
</feature>
<dbReference type="GO" id="GO:0016653">
    <property type="term" value="F:oxidoreductase activity, acting on NAD(P)H, heme protein as acceptor"/>
    <property type="evidence" value="ECO:0007669"/>
    <property type="project" value="TreeGrafter"/>
</dbReference>
<evidence type="ECO:0000256" key="4">
    <source>
        <dbReference type="ARBA" id="ARBA00022723"/>
    </source>
</evidence>
<evidence type="ECO:0000256" key="6">
    <source>
        <dbReference type="ARBA" id="ARBA00023002"/>
    </source>
</evidence>
<keyword evidence="7 12" id="KW-0408">Iron</keyword>
<dbReference type="RefSeq" id="WP_208633890.1">
    <property type="nucleotide sequence ID" value="NZ_CP059319.1"/>
</dbReference>
<comment type="similarity">
    <text evidence="12">Belongs to the COX15/CtaA family. Type 2 subfamily.</text>
</comment>
<dbReference type="Proteomes" id="UP000664914">
    <property type="component" value="Chromosome"/>
</dbReference>
<reference evidence="13" key="1">
    <citation type="submission" date="2020-07" db="EMBL/GenBank/DDBJ databases">
        <authorList>
            <person name="Camacho E."/>
        </authorList>
    </citation>
    <scope>NUCLEOTIDE SEQUENCE</scope>
    <source>
        <strain evidence="13">MPO218</strain>
    </source>
</reference>
<dbReference type="InterPro" id="IPR023754">
    <property type="entry name" value="HemeA_Synthase_type2"/>
</dbReference>
<gene>
    <name evidence="12" type="primary">ctaA</name>
    <name evidence="13" type="ORF">HRJ34_08840</name>
</gene>
<protein>
    <recommendedName>
        <fullName evidence="12">Heme A synthase</fullName>
        <shortName evidence="12">HAS</shortName>
        <ecNumber evidence="12">1.17.99.9</ecNumber>
    </recommendedName>
    <alternativeName>
        <fullName evidence="12">Cytochrome aa3-controlling protein</fullName>
    </alternativeName>
</protein>
<accession>A0A975D5U2</accession>
<dbReference type="HAMAP" id="MF_01665">
    <property type="entry name" value="HemeA_synth_type2"/>
    <property type="match status" value="1"/>
</dbReference>
<comment type="catalytic activity">
    <reaction evidence="11">
        <text>Fe(II)-heme o + 2 A + H2O = Fe(II)-heme a + 2 AH2</text>
        <dbReference type="Rhea" id="RHEA:63388"/>
        <dbReference type="ChEBI" id="CHEBI:13193"/>
        <dbReference type="ChEBI" id="CHEBI:15377"/>
        <dbReference type="ChEBI" id="CHEBI:17499"/>
        <dbReference type="ChEBI" id="CHEBI:60530"/>
        <dbReference type="ChEBI" id="CHEBI:61715"/>
        <dbReference type="EC" id="1.17.99.9"/>
    </reaction>
    <physiologicalReaction direction="left-to-right" evidence="11">
        <dbReference type="Rhea" id="RHEA:63389"/>
    </physiologicalReaction>
</comment>
<dbReference type="GO" id="GO:0046872">
    <property type="term" value="F:metal ion binding"/>
    <property type="evidence" value="ECO:0007669"/>
    <property type="project" value="UniProtKB-KW"/>
</dbReference>
<comment type="subcellular location">
    <subcellularLocation>
        <location evidence="12">Cell membrane</location>
        <topology evidence="12">Multi-pass membrane protein</topology>
    </subcellularLocation>
    <subcellularLocation>
        <location evidence="2">Membrane</location>
        <topology evidence="2">Multi-pass membrane protein</topology>
    </subcellularLocation>
</comment>
<comment type="pathway">
    <text evidence="10 12">Porphyrin-containing compound metabolism; heme A biosynthesis; heme A from heme O: step 1/1.</text>
</comment>
<feature type="transmembrane region" description="Helical" evidence="12">
    <location>
        <begin position="238"/>
        <end position="264"/>
    </location>
</feature>
<evidence type="ECO:0000256" key="12">
    <source>
        <dbReference type="HAMAP-Rule" id="MF_01665"/>
    </source>
</evidence>
<keyword evidence="4 12" id="KW-0479">Metal-binding</keyword>
<sequence>MDPSLRWGGVEESGKGHRPPYLIPAVRWRMSAAMSILARPAAPSPRPNALANWLLLVAVLVFAIVVVGGITRLTESGLSITEWKPVRGIVPPLNQAEWLAEFENYKRIPQYAAFNLHMTLEGFKAIYFWEYMHRLLARGIGAVLAGVMIVAWWKRAIPAGYGWRMIGIFALGGLQGAIGWWMVYSGLSVRTEVSHIRLATHLIAALLIFSALVWTVLDLRRLARDPDARPARPTALAVAAVLTLAVQIMLGAFVAGLRAGYAFATWPKMGDEWFPAGGWNVAQGLANLHENPIVVQFVHRWWAWAAAIAALAVARAARKRGAVGPVHAVATLIVVQIALGIATLLTGVDIAVAVAHQAVAVLLLAALLWAGHGLDKPKVS</sequence>
<dbReference type="GO" id="GO:0120547">
    <property type="term" value="F:heme A synthase activity"/>
    <property type="evidence" value="ECO:0007669"/>
    <property type="project" value="UniProtKB-EC"/>
</dbReference>
<evidence type="ECO:0000256" key="7">
    <source>
        <dbReference type="ARBA" id="ARBA00023004"/>
    </source>
</evidence>
<dbReference type="AlphaFoldDB" id="A0A975D5U2"/>
<feature type="transmembrane region" description="Helical" evidence="12">
    <location>
        <begin position="196"/>
        <end position="217"/>
    </location>
</feature>
<organism evidence="13 14">
    <name type="scientific">Rhizorhabdus wittichii</name>
    <dbReference type="NCBI Taxonomy" id="160791"/>
    <lineage>
        <taxon>Bacteria</taxon>
        <taxon>Pseudomonadati</taxon>
        <taxon>Pseudomonadota</taxon>
        <taxon>Alphaproteobacteria</taxon>
        <taxon>Sphingomonadales</taxon>
        <taxon>Sphingomonadaceae</taxon>
        <taxon>Rhizorhabdus</taxon>
    </lineage>
</organism>
<evidence type="ECO:0000256" key="8">
    <source>
        <dbReference type="ARBA" id="ARBA00023133"/>
    </source>
</evidence>
<name>A0A975D5U2_9SPHN</name>
<comment type="caution">
    <text evidence="12">Lacks conserved residue(s) required for the propagation of feature annotation.</text>
</comment>
<feature type="binding site" description="axial binding residue" evidence="12">
    <location>
        <position position="299"/>
    </location>
    <ligand>
        <name>heme</name>
        <dbReference type="ChEBI" id="CHEBI:30413"/>
    </ligand>
    <ligandPart>
        <name>Fe</name>
        <dbReference type="ChEBI" id="CHEBI:18248"/>
    </ligandPart>
</feature>
<dbReference type="EC" id="1.17.99.9" evidence="12"/>
<keyword evidence="5 12" id="KW-1133">Transmembrane helix</keyword>
<dbReference type="GO" id="GO:0005886">
    <property type="term" value="C:plasma membrane"/>
    <property type="evidence" value="ECO:0007669"/>
    <property type="project" value="UniProtKB-SubCell"/>
</dbReference>
<keyword evidence="12" id="KW-1003">Cell membrane</keyword>
<keyword evidence="8 12" id="KW-0350">Heme biosynthesis</keyword>
<comment type="cofactor">
    <cofactor evidence="1 12">
        <name>heme b</name>
        <dbReference type="ChEBI" id="CHEBI:60344"/>
    </cofactor>
</comment>
<keyword evidence="3 12" id="KW-0812">Transmembrane</keyword>
<evidence type="ECO:0000256" key="2">
    <source>
        <dbReference type="ARBA" id="ARBA00004141"/>
    </source>
</evidence>
<reference evidence="13" key="2">
    <citation type="submission" date="2021-04" db="EMBL/GenBank/DDBJ databases">
        <title>Isolation and genomic analysis of the ibuprofen-degrading bacterium Sphingomonas strain MPO218.</title>
        <authorList>
            <person name="Aulestia M."/>
            <person name="Flores A."/>
            <person name="Mangas E.L."/>
            <person name="Perez-Pulido A.J."/>
            <person name="Santero E."/>
            <person name="Camacho E.M."/>
        </authorList>
    </citation>
    <scope>NUCLEOTIDE SEQUENCE</scope>
    <source>
        <strain evidence="13">MPO218</strain>
    </source>
</reference>
<feature type="transmembrane region" description="Helical" evidence="12">
    <location>
        <begin position="50"/>
        <end position="70"/>
    </location>
</feature>
<evidence type="ECO:0000313" key="14">
    <source>
        <dbReference type="Proteomes" id="UP000664914"/>
    </source>
</evidence>
<evidence type="ECO:0000256" key="11">
    <source>
        <dbReference type="ARBA" id="ARBA00048044"/>
    </source>
</evidence>
<feature type="transmembrane region" description="Helical" evidence="12">
    <location>
        <begin position="165"/>
        <end position="184"/>
    </location>
</feature>
<evidence type="ECO:0000256" key="10">
    <source>
        <dbReference type="ARBA" id="ARBA00044501"/>
    </source>
</evidence>
<feature type="binding site" description="axial binding residue" evidence="12">
    <location>
        <position position="356"/>
    </location>
    <ligand>
        <name>heme</name>
        <dbReference type="ChEBI" id="CHEBI:30413"/>
    </ligand>
    <ligandPart>
        <name>Fe</name>
        <dbReference type="ChEBI" id="CHEBI:18248"/>
    </ligandPart>
</feature>
<feature type="transmembrane region" description="Helical" evidence="12">
    <location>
        <begin position="135"/>
        <end position="153"/>
    </location>
</feature>
<dbReference type="PANTHER" id="PTHR23289">
    <property type="entry name" value="CYTOCHROME C OXIDASE ASSEMBLY PROTEIN COX15"/>
    <property type="match status" value="1"/>
</dbReference>
<keyword evidence="9 12" id="KW-0472">Membrane</keyword>
<comment type="subunit">
    <text evidence="12">Interacts with CtaB.</text>
</comment>
<dbReference type="PANTHER" id="PTHR23289:SF2">
    <property type="entry name" value="CYTOCHROME C OXIDASE ASSEMBLY PROTEIN COX15 HOMOLOG"/>
    <property type="match status" value="1"/>
</dbReference>
<evidence type="ECO:0000256" key="5">
    <source>
        <dbReference type="ARBA" id="ARBA00022989"/>
    </source>
</evidence>
<dbReference type="InterPro" id="IPR003780">
    <property type="entry name" value="COX15/CtaA_fam"/>
</dbReference>
<dbReference type="GO" id="GO:0006784">
    <property type="term" value="P:heme A biosynthetic process"/>
    <property type="evidence" value="ECO:0007669"/>
    <property type="project" value="UniProtKB-UniRule"/>
</dbReference>
<dbReference type="EMBL" id="CP059319">
    <property type="protein sequence ID" value="QTH23587.1"/>
    <property type="molecule type" value="Genomic_DNA"/>
</dbReference>
<proteinExistence type="inferred from homology"/>
<keyword evidence="6 12" id="KW-0560">Oxidoreductase</keyword>
<comment type="function">
    <text evidence="12">Catalyzes the conversion of heme O to heme A by two successive hydroxylations of the methyl group at C8. The first hydroxylation forms heme I, the second hydroxylation results in an unstable dihydroxymethyl group, which spontaneously dehydrates, resulting in the formyl group of heme A.</text>
</comment>
<evidence type="ECO:0000313" key="13">
    <source>
        <dbReference type="EMBL" id="QTH23587.1"/>
    </source>
</evidence>
<evidence type="ECO:0000256" key="3">
    <source>
        <dbReference type="ARBA" id="ARBA00022692"/>
    </source>
</evidence>
<evidence type="ECO:0000256" key="9">
    <source>
        <dbReference type="ARBA" id="ARBA00023136"/>
    </source>
</evidence>
<dbReference type="Pfam" id="PF02628">
    <property type="entry name" value="COX15-CtaA"/>
    <property type="match status" value="1"/>
</dbReference>
<evidence type="ECO:0000256" key="1">
    <source>
        <dbReference type="ARBA" id="ARBA00001970"/>
    </source>
</evidence>